<name>A0A0A8Y0E3_ARUDO</name>
<evidence type="ECO:0000313" key="1">
    <source>
        <dbReference type="EMBL" id="JAD18523.1"/>
    </source>
</evidence>
<reference evidence="1" key="2">
    <citation type="journal article" date="2015" name="Data Brief">
        <title>Shoot transcriptome of the giant reed, Arundo donax.</title>
        <authorList>
            <person name="Barrero R.A."/>
            <person name="Guerrero F.D."/>
            <person name="Moolhuijzen P."/>
            <person name="Goolsby J.A."/>
            <person name="Tidwell J."/>
            <person name="Bellgard S.E."/>
            <person name="Bellgard M.I."/>
        </authorList>
    </citation>
    <scope>NUCLEOTIDE SEQUENCE</scope>
    <source>
        <tissue evidence="1">Shoot tissue taken approximately 20 cm above the soil surface</tissue>
    </source>
</reference>
<organism evidence="1">
    <name type="scientific">Arundo donax</name>
    <name type="common">Giant reed</name>
    <name type="synonym">Donax arundinaceus</name>
    <dbReference type="NCBI Taxonomy" id="35708"/>
    <lineage>
        <taxon>Eukaryota</taxon>
        <taxon>Viridiplantae</taxon>
        <taxon>Streptophyta</taxon>
        <taxon>Embryophyta</taxon>
        <taxon>Tracheophyta</taxon>
        <taxon>Spermatophyta</taxon>
        <taxon>Magnoliopsida</taxon>
        <taxon>Liliopsida</taxon>
        <taxon>Poales</taxon>
        <taxon>Poaceae</taxon>
        <taxon>PACMAD clade</taxon>
        <taxon>Arundinoideae</taxon>
        <taxon>Arundineae</taxon>
        <taxon>Arundo</taxon>
    </lineage>
</organism>
<sequence length="11" mass="1329">MLPVVDPWFKP</sequence>
<accession>A0A0A8Y0E3</accession>
<proteinExistence type="predicted"/>
<protein>
    <submittedName>
        <fullName evidence="1">Uncharacterized protein</fullName>
    </submittedName>
</protein>
<dbReference type="EMBL" id="GBRH01279372">
    <property type="protein sequence ID" value="JAD18523.1"/>
    <property type="molecule type" value="Transcribed_RNA"/>
</dbReference>
<reference evidence="1" key="1">
    <citation type="submission" date="2014-09" db="EMBL/GenBank/DDBJ databases">
        <authorList>
            <person name="Magalhaes I.L.F."/>
            <person name="Oliveira U."/>
            <person name="Santos F.R."/>
            <person name="Vidigal T.H.D.A."/>
            <person name="Brescovit A.D."/>
            <person name="Santos A.J."/>
        </authorList>
    </citation>
    <scope>NUCLEOTIDE SEQUENCE</scope>
    <source>
        <tissue evidence="1">Shoot tissue taken approximately 20 cm above the soil surface</tissue>
    </source>
</reference>